<dbReference type="AlphaFoldDB" id="A0A7L4PCF1"/>
<accession>A0A7L4PCF1</accession>
<comment type="caution">
    <text evidence="1">The sequence shown here is derived from an EMBL/GenBank/DDBJ whole genome shotgun (WGS) entry which is preliminary data.</text>
</comment>
<evidence type="ECO:0000313" key="1">
    <source>
        <dbReference type="EMBL" id="NYR16618.1"/>
    </source>
</evidence>
<sequence>MTLRIAQALAEENFNVTLFALRGFDVDTLDRIHGTELSMFVGRNLSIIYSNIPSNKNSELRYSCKILFGYSR</sequence>
<reference evidence="1 2" key="1">
    <citation type="journal article" date="2020" name="Nat. Commun.">
        <title>The structures of two archaeal type IV pili illuminate evolutionary relationships.</title>
        <authorList>
            <person name="Wang F."/>
            <person name="Baquero D.P."/>
            <person name="Su Z."/>
            <person name="Beltran L.C."/>
            <person name="Prangishvili D."/>
            <person name="Krupovic M."/>
            <person name="Egelman E.H."/>
        </authorList>
    </citation>
    <scope>NUCLEOTIDE SEQUENCE [LARGE SCALE GENOMIC DNA]</scope>
    <source>
        <strain evidence="1 2">2GA</strain>
    </source>
</reference>
<evidence type="ECO:0000313" key="2">
    <source>
        <dbReference type="Proteomes" id="UP000554766"/>
    </source>
</evidence>
<proteinExistence type="predicted"/>
<protein>
    <submittedName>
        <fullName evidence="1">Uncharacterized protein</fullName>
    </submittedName>
</protein>
<organism evidence="1 2">
    <name type="scientific">Pyrobaculum arsenaticum</name>
    <dbReference type="NCBI Taxonomy" id="121277"/>
    <lineage>
        <taxon>Archaea</taxon>
        <taxon>Thermoproteota</taxon>
        <taxon>Thermoprotei</taxon>
        <taxon>Thermoproteales</taxon>
        <taxon>Thermoproteaceae</taxon>
        <taxon>Pyrobaculum</taxon>
    </lineage>
</organism>
<keyword evidence="2" id="KW-1185">Reference proteome</keyword>
<gene>
    <name evidence="1" type="ORF">HC235_11925</name>
</gene>
<dbReference type="Proteomes" id="UP000554766">
    <property type="component" value="Unassembled WGS sequence"/>
</dbReference>
<dbReference type="EMBL" id="JAAVJF010000007">
    <property type="protein sequence ID" value="NYR16618.1"/>
    <property type="molecule type" value="Genomic_DNA"/>
</dbReference>
<name>A0A7L4PCF1_9CREN</name>